<dbReference type="InterPro" id="IPR014710">
    <property type="entry name" value="RmlC-like_jellyroll"/>
</dbReference>
<dbReference type="PANTHER" id="PTHR24567:SF74">
    <property type="entry name" value="HTH-TYPE TRANSCRIPTIONAL REGULATOR ARCR"/>
    <property type="match status" value="1"/>
</dbReference>
<gene>
    <name evidence="7" type="ORF">AB6A68_07555</name>
</gene>
<dbReference type="Pfam" id="PF00027">
    <property type="entry name" value="cNMP_binding"/>
    <property type="match status" value="1"/>
</dbReference>
<dbReference type="RefSeq" id="WP_298405541.1">
    <property type="nucleotide sequence ID" value="NZ_JBFSHR010000022.1"/>
</dbReference>
<feature type="domain" description="HTH crp-type" evidence="6">
    <location>
        <begin position="158"/>
        <end position="225"/>
    </location>
</feature>
<evidence type="ECO:0000256" key="3">
    <source>
        <dbReference type="ARBA" id="ARBA00023163"/>
    </source>
</evidence>
<reference evidence="7 8" key="1">
    <citation type="submission" date="2024-07" db="EMBL/GenBank/DDBJ databases">
        <title>Draft Genome Sequence of Ferrimicrobium acidiphilum Strain YE2023, Isolated from a Pulp of Bioleach Reactor.</title>
        <authorList>
            <person name="Elkina Y.A."/>
            <person name="Bulaeva A.G."/>
            <person name="Beletsky A.V."/>
            <person name="Mardanov A.V."/>
        </authorList>
    </citation>
    <scope>NUCLEOTIDE SEQUENCE [LARGE SCALE GENOMIC DNA]</scope>
    <source>
        <strain evidence="7 8">YE2023</strain>
    </source>
</reference>
<organism evidence="7 8">
    <name type="scientific">Ferrimicrobium acidiphilum</name>
    <dbReference type="NCBI Taxonomy" id="121039"/>
    <lineage>
        <taxon>Bacteria</taxon>
        <taxon>Bacillati</taxon>
        <taxon>Actinomycetota</taxon>
        <taxon>Acidimicrobiia</taxon>
        <taxon>Acidimicrobiales</taxon>
        <taxon>Acidimicrobiaceae</taxon>
        <taxon>Ferrimicrobium</taxon>
    </lineage>
</organism>
<evidence type="ECO:0000256" key="4">
    <source>
        <dbReference type="SAM" id="MobiDB-lite"/>
    </source>
</evidence>
<dbReference type="SMART" id="SM00100">
    <property type="entry name" value="cNMP"/>
    <property type="match status" value="1"/>
</dbReference>
<dbReference type="CDD" id="cd00038">
    <property type="entry name" value="CAP_ED"/>
    <property type="match status" value="1"/>
</dbReference>
<comment type="caution">
    <text evidence="7">The sequence shown here is derived from an EMBL/GenBank/DDBJ whole genome shotgun (WGS) entry which is preliminary data.</text>
</comment>
<keyword evidence="1" id="KW-0805">Transcription regulation</keyword>
<dbReference type="InterPro" id="IPR012318">
    <property type="entry name" value="HTH_CRP"/>
</dbReference>
<dbReference type="EMBL" id="JBFSHR010000022">
    <property type="protein sequence ID" value="MEX6429693.1"/>
    <property type="molecule type" value="Genomic_DNA"/>
</dbReference>
<dbReference type="InterPro" id="IPR018490">
    <property type="entry name" value="cNMP-bd_dom_sf"/>
</dbReference>
<accession>A0ABV3Y2A1</accession>
<sequence>MDVLKRAASQDVESVAALLADHSVFSCFSEEFMAPPFIDRHLKWIPRNDVLYEVGGAAEECYLICSGRVGLLSEGPWGRPCLLTVKSRGAVVGDLSLFDHAPRTSTARALEPSLILVIPYQVMHKNLLDHPEATWRVLGAYAARIRAYDDRLAEALNLDLMNRLARRLLEISHGQAEFALDITQEEIASHVGASRERTNKALAALQRCGILAIDNHHLYRICDPDKLARLALQRSDDRSNTERLSNDPSPVRSDLIKRS</sequence>
<dbReference type="Pfam" id="PF13545">
    <property type="entry name" value="HTH_Crp_2"/>
    <property type="match status" value="1"/>
</dbReference>
<dbReference type="PROSITE" id="PS51063">
    <property type="entry name" value="HTH_CRP_2"/>
    <property type="match status" value="1"/>
</dbReference>
<protein>
    <submittedName>
        <fullName evidence="7">Crp/Fnr family transcriptional regulator</fullName>
    </submittedName>
</protein>
<evidence type="ECO:0000256" key="1">
    <source>
        <dbReference type="ARBA" id="ARBA00023015"/>
    </source>
</evidence>
<dbReference type="SUPFAM" id="SSF46785">
    <property type="entry name" value="Winged helix' DNA-binding domain"/>
    <property type="match status" value="1"/>
</dbReference>
<keyword evidence="2" id="KW-0238">DNA-binding</keyword>
<dbReference type="PANTHER" id="PTHR24567">
    <property type="entry name" value="CRP FAMILY TRANSCRIPTIONAL REGULATORY PROTEIN"/>
    <property type="match status" value="1"/>
</dbReference>
<evidence type="ECO:0000259" key="5">
    <source>
        <dbReference type="PROSITE" id="PS50042"/>
    </source>
</evidence>
<keyword evidence="3" id="KW-0804">Transcription</keyword>
<dbReference type="InterPro" id="IPR000595">
    <property type="entry name" value="cNMP-bd_dom"/>
</dbReference>
<feature type="domain" description="Cyclic nucleotide-binding" evidence="5">
    <location>
        <begin position="45"/>
        <end position="144"/>
    </location>
</feature>
<dbReference type="InterPro" id="IPR036390">
    <property type="entry name" value="WH_DNA-bd_sf"/>
</dbReference>
<name>A0ABV3Y2A1_9ACTN</name>
<dbReference type="Gene3D" id="2.60.120.10">
    <property type="entry name" value="Jelly Rolls"/>
    <property type="match status" value="1"/>
</dbReference>
<keyword evidence="8" id="KW-1185">Reference proteome</keyword>
<dbReference type="SUPFAM" id="SSF51206">
    <property type="entry name" value="cAMP-binding domain-like"/>
    <property type="match status" value="1"/>
</dbReference>
<dbReference type="InterPro" id="IPR050397">
    <property type="entry name" value="Env_Response_Regulators"/>
</dbReference>
<dbReference type="PROSITE" id="PS50042">
    <property type="entry name" value="CNMP_BINDING_3"/>
    <property type="match status" value="1"/>
</dbReference>
<evidence type="ECO:0000313" key="7">
    <source>
        <dbReference type="EMBL" id="MEX6429693.1"/>
    </source>
</evidence>
<evidence type="ECO:0000313" key="8">
    <source>
        <dbReference type="Proteomes" id="UP001560267"/>
    </source>
</evidence>
<proteinExistence type="predicted"/>
<evidence type="ECO:0000256" key="2">
    <source>
        <dbReference type="ARBA" id="ARBA00023125"/>
    </source>
</evidence>
<feature type="region of interest" description="Disordered" evidence="4">
    <location>
        <begin position="237"/>
        <end position="259"/>
    </location>
</feature>
<dbReference type="Proteomes" id="UP001560267">
    <property type="component" value="Unassembled WGS sequence"/>
</dbReference>
<evidence type="ECO:0000259" key="6">
    <source>
        <dbReference type="PROSITE" id="PS51063"/>
    </source>
</evidence>
<dbReference type="SMART" id="SM00419">
    <property type="entry name" value="HTH_CRP"/>
    <property type="match status" value="1"/>
</dbReference>